<dbReference type="EMBL" id="CABPSC010000001">
    <property type="protein sequence ID" value="VVD68150.1"/>
    <property type="molecule type" value="Genomic_DNA"/>
</dbReference>
<evidence type="ECO:0000313" key="3">
    <source>
        <dbReference type="Proteomes" id="UP000367825"/>
    </source>
</evidence>
<dbReference type="AlphaFoldDB" id="A0A5E4RX80"/>
<protein>
    <submittedName>
        <fullName evidence="2">Uncharacterized protein</fullName>
    </submittedName>
</protein>
<accession>A0A5E4RX80</accession>
<name>A0A5E4RX80_9BURK</name>
<feature type="compositionally biased region" description="Basic and acidic residues" evidence="1">
    <location>
        <begin position="72"/>
        <end position="87"/>
    </location>
</feature>
<gene>
    <name evidence="2" type="ORF">PNO31109_00456</name>
</gene>
<feature type="region of interest" description="Disordered" evidence="1">
    <location>
        <begin position="13"/>
        <end position="40"/>
    </location>
</feature>
<organism evidence="2 3">
    <name type="scientific">Pandoraea nosoerga</name>
    <dbReference type="NCBI Taxonomy" id="2508296"/>
    <lineage>
        <taxon>Bacteria</taxon>
        <taxon>Pseudomonadati</taxon>
        <taxon>Pseudomonadota</taxon>
        <taxon>Betaproteobacteria</taxon>
        <taxon>Burkholderiales</taxon>
        <taxon>Burkholderiaceae</taxon>
        <taxon>Pandoraea</taxon>
    </lineage>
</organism>
<feature type="region of interest" description="Disordered" evidence="1">
    <location>
        <begin position="65"/>
        <end position="118"/>
    </location>
</feature>
<evidence type="ECO:0000256" key="1">
    <source>
        <dbReference type="SAM" id="MobiDB-lite"/>
    </source>
</evidence>
<sequence length="292" mass="32086">MQCHRRLVQIARPAAARRRRGPRGIARLSEGRTRRARGGHAMPLTCRQTKSVQRGTDGMRAQRAARFNTTGSEDRRGAQPSRGERFGRTFWNGDDGAGGRCAQEGNGSRGAGVGKTNGHAGRKCRACHACSTRGTTRVARRIVRGQHAGCRAVVAGRGGRCRRKRVVVMRRRRRGRVAVAHHCVRHARERGVARPGFGSRGTWRTRRTWRAMRAQRGHCLQRHGHAQQPQHEEFAPTIHAAQSSTARAPLANWPVPVSASARRAGNTVLRGLTARTGGMPRSGCVAARARRD</sequence>
<reference evidence="2 3" key="1">
    <citation type="submission" date="2019-08" db="EMBL/GenBank/DDBJ databases">
        <authorList>
            <person name="Peeters C."/>
        </authorList>
    </citation>
    <scope>NUCLEOTIDE SEQUENCE [LARGE SCALE GENOMIC DNA]</scope>
    <source>
        <strain evidence="2 3">LMG 31109</strain>
    </source>
</reference>
<dbReference type="Proteomes" id="UP000367825">
    <property type="component" value="Unassembled WGS sequence"/>
</dbReference>
<proteinExistence type="predicted"/>
<keyword evidence="3" id="KW-1185">Reference proteome</keyword>
<evidence type="ECO:0000313" key="2">
    <source>
        <dbReference type="EMBL" id="VVD68150.1"/>
    </source>
</evidence>